<protein>
    <submittedName>
        <fullName evidence="1">Uncharacterized protein</fullName>
    </submittedName>
</protein>
<gene>
    <name evidence="1" type="ORF">ALQ89_03222</name>
</gene>
<evidence type="ECO:0000313" key="2">
    <source>
        <dbReference type="Proteomes" id="UP000280350"/>
    </source>
</evidence>
<dbReference type="Proteomes" id="UP000280350">
    <property type="component" value="Unassembled WGS sequence"/>
</dbReference>
<reference evidence="1 2" key="1">
    <citation type="submission" date="2018-08" db="EMBL/GenBank/DDBJ databases">
        <title>Recombination of ecologically and evolutionarily significant loci maintains genetic cohesion in the Pseudomonas syringae species complex.</title>
        <authorList>
            <person name="Dillon M."/>
            <person name="Thakur S."/>
            <person name="Almeida R.N.D."/>
            <person name="Weir B.S."/>
            <person name="Guttman D.S."/>
        </authorList>
    </citation>
    <scope>NUCLEOTIDE SEQUENCE [LARGE SCALE GENOMIC DNA]</scope>
    <source>
        <strain evidence="1 2">ICMP 2851</strain>
    </source>
</reference>
<comment type="caution">
    <text evidence="1">The sequence shown here is derived from an EMBL/GenBank/DDBJ whole genome shotgun (WGS) entry which is preliminary data.</text>
</comment>
<organism evidence="1 2">
    <name type="scientific">Pseudomonas amygdali pv. tabaci</name>
    <name type="common">Pseudomonas syringae pv. tabaci</name>
    <dbReference type="NCBI Taxonomy" id="322"/>
    <lineage>
        <taxon>Bacteria</taxon>
        <taxon>Pseudomonadati</taxon>
        <taxon>Pseudomonadota</taxon>
        <taxon>Gammaproteobacteria</taxon>
        <taxon>Pseudomonadales</taxon>
        <taxon>Pseudomonadaceae</taxon>
        <taxon>Pseudomonas</taxon>
        <taxon>Pseudomonas amygdali</taxon>
    </lineage>
</organism>
<dbReference type="EMBL" id="RBNX01000072">
    <property type="protein sequence ID" value="RML82373.1"/>
    <property type="molecule type" value="Genomic_DNA"/>
</dbReference>
<proteinExistence type="predicted"/>
<sequence length="89" mass="10072">MHGIPRTYVHATLSNIAATKATKKPLFSRLSGKPQPWAILTIRDQELPIWCTLGFVLGELGFTVNRFMEGVHILYFCLHSFIEPFVKIG</sequence>
<evidence type="ECO:0000313" key="1">
    <source>
        <dbReference type="EMBL" id="RML82373.1"/>
    </source>
</evidence>
<dbReference type="AlphaFoldDB" id="A0AAX1VWR1"/>
<name>A0AAX1VWR1_PSEAJ</name>
<accession>A0AAX1VWR1</accession>